<evidence type="ECO:0000256" key="9">
    <source>
        <dbReference type="ARBA" id="ARBA00034808"/>
    </source>
</evidence>
<accession>F0SHI4</accession>
<feature type="binding site" evidence="12">
    <location>
        <begin position="36"/>
        <end position="43"/>
    </location>
    <ligand>
        <name>ATP</name>
        <dbReference type="ChEBI" id="CHEBI:30616"/>
    </ligand>
</feature>
<evidence type="ECO:0000256" key="11">
    <source>
        <dbReference type="ARBA" id="ARBA00048988"/>
    </source>
</evidence>
<dbReference type="Pfam" id="PF00580">
    <property type="entry name" value="UvrD-helicase"/>
    <property type="match status" value="1"/>
</dbReference>
<comment type="catalytic activity">
    <reaction evidence="11">
        <text>ATP + H2O = ADP + phosphate + H(+)</text>
        <dbReference type="Rhea" id="RHEA:13065"/>
        <dbReference type="ChEBI" id="CHEBI:15377"/>
        <dbReference type="ChEBI" id="CHEBI:15378"/>
        <dbReference type="ChEBI" id="CHEBI:30616"/>
        <dbReference type="ChEBI" id="CHEBI:43474"/>
        <dbReference type="ChEBI" id="CHEBI:456216"/>
        <dbReference type="EC" id="5.6.2.4"/>
    </reaction>
</comment>
<evidence type="ECO:0000256" key="8">
    <source>
        <dbReference type="ARBA" id="ARBA00034617"/>
    </source>
</evidence>
<dbReference type="PROSITE" id="PS51217">
    <property type="entry name" value="UVRD_HELICASE_CTER"/>
    <property type="match status" value="1"/>
</dbReference>
<evidence type="ECO:0000256" key="2">
    <source>
        <dbReference type="ARBA" id="ARBA00022741"/>
    </source>
</evidence>
<protein>
    <recommendedName>
        <fullName evidence="9">DNA 3'-5' helicase</fullName>
        <ecNumber evidence="9">5.6.2.4</ecNumber>
    </recommendedName>
    <alternativeName>
        <fullName evidence="10">DNA 3'-5' helicase II</fullName>
    </alternativeName>
</protein>
<dbReference type="GO" id="GO:0033202">
    <property type="term" value="C:DNA helicase complex"/>
    <property type="evidence" value="ECO:0007669"/>
    <property type="project" value="TreeGrafter"/>
</dbReference>
<keyword evidence="4 12" id="KW-0347">Helicase</keyword>
<dbReference type="GO" id="GO:0043138">
    <property type="term" value="F:3'-5' DNA helicase activity"/>
    <property type="evidence" value="ECO:0007669"/>
    <property type="project" value="UniProtKB-EC"/>
</dbReference>
<reference evidence="16" key="1">
    <citation type="submission" date="2011-02" db="EMBL/GenBank/DDBJ databases">
        <title>The complete genome of Planctomyces brasiliensis DSM 5305.</title>
        <authorList>
            <person name="Lucas S."/>
            <person name="Copeland A."/>
            <person name="Lapidus A."/>
            <person name="Bruce D."/>
            <person name="Goodwin L."/>
            <person name="Pitluck S."/>
            <person name="Kyrpides N."/>
            <person name="Mavromatis K."/>
            <person name="Pagani I."/>
            <person name="Ivanova N."/>
            <person name="Ovchinnikova G."/>
            <person name="Lu M."/>
            <person name="Detter J.C."/>
            <person name="Han C."/>
            <person name="Land M."/>
            <person name="Hauser L."/>
            <person name="Markowitz V."/>
            <person name="Cheng J.-F."/>
            <person name="Hugenholtz P."/>
            <person name="Woyke T."/>
            <person name="Wu D."/>
            <person name="Tindall B."/>
            <person name="Pomrenke H.G."/>
            <person name="Brambilla E."/>
            <person name="Klenk H.-P."/>
            <person name="Eisen J.A."/>
        </authorList>
    </citation>
    <scope>NUCLEOTIDE SEQUENCE [LARGE SCALE GENOMIC DNA]</scope>
    <source>
        <strain evidence="16">ATCC 49424 / DSM 5305 / JCM 21570 / IAM 15109 / NBRC 103401 / IFAM 1448</strain>
    </source>
</reference>
<dbReference type="Gene3D" id="1.10.486.10">
    <property type="entry name" value="PCRA, domain 4"/>
    <property type="match status" value="1"/>
</dbReference>
<evidence type="ECO:0000256" key="12">
    <source>
        <dbReference type="PROSITE-ProRule" id="PRU00560"/>
    </source>
</evidence>
<dbReference type="STRING" id="756272.Plabr_0799"/>
<comment type="catalytic activity">
    <reaction evidence="8">
        <text>Couples ATP hydrolysis with the unwinding of duplex DNA by translocating in the 3'-5' direction.</text>
        <dbReference type="EC" id="5.6.2.4"/>
    </reaction>
</comment>
<dbReference type="AlphaFoldDB" id="F0SHI4"/>
<dbReference type="HOGENOM" id="CLU_004585_5_2_0"/>
<dbReference type="Gene3D" id="3.40.50.300">
    <property type="entry name" value="P-loop containing nucleotide triphosphate hydrolases"/>
    <property type="match status" value="2"/>
</dbReference>
<keyword evidence="2 12" id="KW-0547">Nucleotide-binding</keyword>
<name>F0SHI4_RUBBR</name>
<feature type="domain" description="UvrD-like helicase C-terminal" evidence="14">
    <location>
        <begin position="296"/>
        <end position="574"/>
    </location>
</feature>
<evidence type="ECO:0000256" key="5">
    <source>
        <dbReference type="ARBA" id="ARBA00022840"/>
    </source>
</evidence>
<keyword evidence="3 12" id="KW-0378">Hydrolase</keyword>
<evidence type="ECO:0000313" key="16">
    <source>
        <dbReference type="Proteomes" id="UP000006860"/>
    </source>
</evidence>
<proteinExistence type="inferred from homology"/>
<dbReference type="RefSeq" id="WP_013627162.1">
    <property type="nucleotide sequence ID" value="NC_015174.1"/>
</dbReference>
<dbReference type="InterPro" id="IPR027417">
    <property type="entry name" value="P-loop_NTPase"/>
</dbReference>
<evidence type="ECO:0000256" key="6">
    <source>
        <dbReference type="ARBA" id="ARBA00023125"/>
    </source>
</evidence>
<dbReference type="Gene3D" id="1.10.10.160">
    <property type="match status" value="1"/>
</dbReference>
<dbReference type="EMBL" id="CP002546">
    <property type="protein sequence ID" value="ADY58422.1"/>
    <property type="molecule type" value="Genomic_DNA"/>
</dbReference>
<dbReference type="InterPro" id="IPR014017">
    <property type="entry name" value="DNA_helicase_UvrD-like_C"/>
</dbReference>
<dbReference type="PROSITE" id="PS51198">
    <property type="entry name" value="UVRD_HELICASE_ATP_BIND"/>
    <property type="match status" value="1"/>
</dbReference>
<evidence type="ECO:0000259" key="14">
    <source>
        <dbReference type="PROSITE" id="PS51217"/>
    </source>
</evidence>
<dbReference type="SUPFAM" id="SSF52540">
    <property type="entry name" value="P-loop containing nucleoside triphosphate hydrolases"/>
    <property type="match status" value="1"/>
</dbReference>
<keyword evidence="16" id="KW-1185">Reference proteome</keyword>
<organism evidence="15 16">
    <name type="scientific">Rubinisphaera brasiliensis (strain ATCC 49424 / DSM 5305 / JCM 21570 / IAM 15109 / NBRC 103401 / IFAM 1448)</name>
    <name type="common">Planctomyces brasiliensis</name>
    <dbReference type="NCBI Taxonomy" id="756272"/>
    <lineage>
        <taxon>Bacteria</taxon>
        <taxon>Pseudomonadati</taxon>
        <taxon>Planctomycetota</taxon>
        <taxon>Planctomycetia</taxon>
        <taxon>Planctomycetales</taxon>
        <taxon>Planctomycetaceae</taxon>
        <taxon>Rubinisphaera</taxon>
    </lineage>
</organism>
<evidence type="ECO:0000256" key="1">
    <source>
        <dbReference type="ARBA" id="ARBA00009922"/>
    </source>
</evidence>
<dbReference type="InterPro" id="IPR014016">
    <property type="entry name" value="UvrD-like_ATP-bd"/>
</dbReference>
<dbReference type="GO" id="GO:0000725">
    <property type="term" value="P:recombinational repair"/>
    <property type="evidence" value="ECO:0007669"/>
    <property type="project" value="TreeGrafter"/>
</dbReference>
<dbReference type="EC" id="5.6.2.4" evidence="9"/>
<dbReference type="GO" id="GO:0009314">
    <property type="term" value="P:response to radiation"/>
    <property type="evidence" value="ECO:0007669"/>
    <property type="project" value="UniProtKB-ARBA"/>
</dbReference>
<evidence type="ECO:0000256" key="3">
    <source>
        <dbReference type="ARBA" id="ARBA00022801"/>
    </source>
</evidence>
<keyword evidence="5 12" id="KW-0067">ATP-binding</keyword>
<sequence>MDAFDFPPPAAQPQIQLTPSQQAAVEHVEGPMLVLAGPGSGKTRVVTQRVARLIEKGINPWNILAITFTNKAASEMSERLQGLTDTRNLWVSTFHRFCANVLRQRANVVGLQQNFTILDSADQKQAIKQVLSELDFDAAHYPPGKILATISNAKNDLVSADAFNQQFEESVADHFTAVVARVYPAYQKFLMESNAVDFDDLLLHVVRLFEENEELRARYDERYQYILVDEYQDTNEAQYRIVRALSQNARNLSVTGDPDQSIYGWRGAKIDNILRFEKDFEDAKVIKLEQNFRSTKLILAAADSLITHNRLRKAKELTTDNDEGEPVELLHFPDSGTEADSIARHIRHLVEEEGRDWSDFAIFYRVNSLSRQLELALGRHHVPYQVAAGVAFYQRAEVRDVLQYLELINNPRNRPAFMRVVNTPLRGIGKTSQNRLMSYAEQHNMSYLEAAAEADKVPKMSKRAAASLKAFSRMMSGFSLANSGSVANLIEDVVTQTDYCKQWLSNPSEQDLQRQANVDELISAARNHDTIYDADTSLEGFLETTSLVSDLDALEQQNNNSGKVTLMTLHAAKGLEFPVVYIVGVEQNLLPHERSLREGNPREYEEERRLFFVGITRAMQQLYVTSSRYRDLHGRSMPTIPSDFLSEIDLVQTDGTTLTEKLPDTTPMSPLKKYGLDESDLPKIREAMQQLETPRLVTGASLLSGNKDTANLPFNFPIGSSVRHPRYGLGTVISVGGYGARRTVSVEFEAEDRTETFIVSKCPLQPVGNS</sequence>
<evidence type="ECO:0000313" key="15">
    <source>
        <dbReference type="EMBL" id="ADY58422.1"/>
    </source>
</evidence>
<evidence type="ECO:0000259" key="13">
    <source>
        <dbReference type="PROSITE" id="PS51198"/>
    </source>
</evidence>
<dbReference type="eggNOG" id="COG0210">
    <property type="taxonomic scope" value="Bacteria"/>
</dbReference>
<comment type="similarity">
    <text evidence="1">Belongs to the helicase family. UvrD subfamily.</text>
</comment>
<dbReference type="InterPro" id="IPR000212">
    <property type="entry name" value="DNA_helicase_UvrD/REP"/>
</dbReference>
<dbReference type="OrthoDB" id="9810135at2"/>
<dbReference type="InterPro" id="IPR013986">
    <property type="entry name" value="DExx_box_DNA_helicase_dom_sf"/>
</dbReference>
<feature type="domain" description="UvrD-like helicase ATP-binding" evidence="13">
    <location>
        <begin position="15"/>
        <end position="295"/>
    </location>
</feature>
<gene>
    <name evidence="15" type="ordered locus">Plabr_0799</name>
</gene>
<dbReference type="GO" id="GO:0005829">
    <property type="term" value="C:cytosol"/>
    <property type="evidence" value="ECO:0007669"/>
    <property type="project" value="TreeGrafter"/>
</dbReference>
<dbReference type="PANTHER" id="PTHR11070">
    <property type="entry name" value="UVRD / RECB / PCRA DNA HELICASE FAMILY MEMBER"/>
    <property type="match status" value="1"/>
</dbReference>
<dbReference type="KEGG" id="pbs:Plabr_0799"/>
<dbReference type="CDD" id="cd18807">
    <property type="entry name" value="SF1_C_UvrD"/>
    <property type="match status" value="1"/>
</dbReference>
<dbReference type="Pfam" id="PF13361">
    <property type="entry name" value="UvrD_C"/>
    <property type="match status" value="1"/>
</dbReference>
<evidence type="ECO:0000256" key="7">
    <source>
        <dbReference type="ARBA" id="ARBA00023235"/>
    </source>
</evidence>
<keyword evidence="6" id="KW-0238">DNA-binding</keyword>
<evidence type="ECO:0000256" key="10">
    <source>
        <dbReference type="ARBA" id="ARBA00034923"/>
    </source>
</evidence>
<dbReference type="GO" id="GO:0003677">
    <property type="term" value="F:DNA binding"/>
    <property type="evidence" value="ECO:0007669"/>
    <property type="project" value="UniProtKB-KW"/>
</dbReference>
<dbReference type="FunFam" id="1.10.10.160:FF:000001">
    <property type="entry name" value="ATP-dependent DNA helicase"/>
    <property type="match status" value="1"/>
</dbReference>
<evidence type="ECO:0000256" key="4">
    <source>
        <dbReference type="ARBA" id="ARBA00022806"/>
    </source>
</evidence>
<dbReference type="GO" id="GO:0005524">
    <property type="term" value="F:ATP binding"/>
    <property type="evidence" value="ECO:0007669"/>
    <property type="project" value="UniProtKB-UniRule"/>
</dbReference>
<keyword evidence="7" id="KW-0413">Isomerase</keyword>
<dbReference type="PANTHER" id="PTHR11070:SF2">
    <property type="entry name" value="ATP-DEPENDENT DNA HELICASE SRS2"/>
    <property type="match status" value="1"/>
</dbReference>
<dbReference type="GO" id="GO:0016887">
    <property type="term" value="F:ATP hydrolysis activity"/>
    <property type="evidence" value="ECO:0007669"/>
    <property type="project" value="RHEA"/>
</dbReference>
<dbReference type="CDD" id="cd17932">
    <property type="entry name" value="DEXQc_UvrD"/>
    <property type="match status" value="1"/>
</dbReference>
<dbReference type="Proteomes" id="UP000006860">
    <property type="component" value="Chromosome"/>
</dbReference>